<reference evidence="2" key="1">
    <citation type="submission" date="2022-01" db="EMBL/GenBank/DDBJ databases">
        <title>Draft genome of Methanogenium marinum DSM 15558.</title>
        <authorList>
            <person name="Chen S.-C."/>
            <person name="You Y.-T."/>
        </authorList>
    </citation>
    <scope>NUCLEOTIDE SEQUENCE</scope>
    <source>
        <strain evidence="2">DSM 15558</strain>
    </source>
</reference>
<accession>A0A9Q4PY80</accession>
<dbReference type="RefSeq" id="WP_274924044.1">
    <property type="nucleotide sequence ID" value="NZ_JAKELO010000002.1"/>
</dbReference>
<organism evidence="2 3">
    <name type="scientific">Methanogenium marinum</name>
    <dbReference type="NCBI Taxonomy" id="348610"/>
    <lineage>
        <taxon>Archaea</taxon>
        <taxon>Methanobacteriati</taxon>
        <taxon>Methanobacteriota</taxon>
        <taxon>Stenosarchaea group</taxon>
        <taxon>Methanomicrobia</taxon>
        <taxon>Methanomicrobiales</taxon>
        <taxon>Methanomicrobiaceae</taxon>
        <taxon>Methanogenium</taxon>
    </lineage>
</organism>
<evidence type="ECO:0000256" key="1">
    <source>
        <dbReference type="SAM" id="MobiDB-lite"/>
    </source>
</evidence>
<evidence type="ECO:0000313" key="2">
    <source>
        <dbReference type="EMBL" id="MDE4907392.1"/>
    </source>
</evidence>
<feature type="compositionally biased region" description="Basic and acidic residues" evidence="1">
    <location>
        <begin position="58"/>
        <end position="72"/>
    </location>
</feature>
<feature type="region of interest" description="Disordered" evidence="1">
    <location>
        <begin position="1"/>
        <end position="106"/>
    </location>
</feature>
<name>A0A9Q4PY80_9EURY</name>
<comment type="caution">
    <text evidence="2">The sequence shown here is derived from an EMBL/GenBank/DDBJ whole genome shotgun (WGS) entry which is preliminary data.</text>
</comment>
<protein>
    <submittedName>
        <fullName evidence="2">Uncharacterized protein</fullName>
    </submittedName>
</protein>
<dbReference type="EMBL" id="JAKELO010000002">
    <property type="protein sequence ID" value="MDE4907392.1"/>
    <property type="molecule type" value="Genomic_DNA"/>
</dbReference>
<feature type="compositionally biased region" description="Basic and acidic residues" evidence="1">
    <location>
        <begin position="96"/>
        <end position="106"/>
    </location>
</feature>
<sequence length="106" mass="12602">MPPRKKYRSPDAISLADRSVYNISQDMERKRKFNRHHPYDHQHPHPPHHAWERPPFAPDHDTHTHPHEEDLGPHTNQPGPIRFSQKLTQTGRKALISKEHKPVERR</sequence>
<proteinExistence type="predicted"/>
<evidence type="ECO:0000313" key="3">
    <source>
        <dbReference type="Proteomes" id="UP001143747"/>
    </source>
</evidence>
<dbReference type="AlphaFoldDB" id="A0A9Q4PY80"/>
<keyword evidence="3" id="KW-1185">Reference proteome</keyword>
<gene>
    <name evidence="2" type="ORF">L0665_01995</name>
</gene>
<dbReference type="Proteomes" id="UP001143747">
    <property type="component" value="Unassembled WGS sequence"/>
</dbReference>